<protein>
    <submittedName>
        <fullName evidence="1">Uncharacterized protein</fullName>
    </submittedName>
</protein>
<evidence type="ECO:0000313" key="1">
    <source>
        <dbReference type="EMBL" id="MBX41222.1"/>
    </source>
</evidence>
<sequence>MQWPLLRVLGIQTPRASLYDHSNSCFRLHLSISLPLFPNGSLIQASRPQYSKNKNPNPKSNFCSLRKSISQIKKKEDN</sequence>
<dbReference type="EMBL" id="GGEC01060738">
    <property type="protein sequence ID" value="MBX41222.1"/>
    <property type="molecule type" value="Transcribed_RNA"/>
</dbReference>
<dbReference type="AlphaFoldDB" id="A0A2P2NFI4"/>
<organism evidence="1">
    <name type="scientific">Rhizophora mucronata</name>
    <name type="common">Asiatic mangrove</name>
    <dbReference type="NCBI Taxonomy" id="61149"/>
    <lineage>
        <taxon>Eukaryota</taxon>
        <taxon>Viridiplantae</taxon>
        <taxon>Streptophyta</taxon>
        <taxon>Embryophyta</taxon>
        <taxon>Tracheophyta</taxon>
        <taxon>Spermatophyta</taxon>
        <taxon>Magnoliopsida</taxon>
        <taxon>eudicotyledons</taxon>
        <taxon>Gunneridae</taxon>
        <taxon>Pentapetalae</taxon>
        <taxon>rosids</taxon>
        <taxon>fabids</taxon>
        <taxon>Malpighiales</taxon>
        <taxon>Rhizophoraceae</taxon>
        <taxon>Rhizophora</taxon>
    </lineage>
</organism>
<accession>A0A2P2NFI4</accession>
<name>A0A2P2NFI4_RHIMU</name>
<proteinExistence type="predicted"/>
<reference evidence="1" key="1">
    <citation type="submission" date="2018-02" db="EMBL/GenBank/DDBJ databases">
        <title>Rhizophora mucronata_Transcriptome.</title>
        <authorList>
            <person name="Meera S.P."/>
            <person name="Sreeshan A."/>
            <person name="Augustine A."/>
        </authorList>
    </citation>
    <scope>NUCLEOTIDE SEQUENCE</scope>
    <source>
        <tissue evidence="1">Leaf</tissue>
    </source>
</reference>